<keyword evidence="2" id="KW-1185">Reference proteome</keyword>
<reference evidence="1" key="1">
    <citation type="submission" date="2022-08" db="EMBL/GenBank/DDBJ databases">
        <title>Genomic Encyclopedia of Type Strains, Phase III (KMG-III): the genomes of soil and plant-associated and newly described type strains.</title>
        <authorList>
            <person name="Whitman W."/>
        </authorList>
    </citation>
    <scope>NUCLEOTIDE SEQUENCE</scope>
    <source>
        <strain evidence="1">HMT 1</strain>
    </source>
</reference>
<comment type="caution">
    <text evidence="1">The sequence shown here is derived from an EMBL/GenBank/DDBJ whole genome shotgun (WGS) entry which is preliminary data.</text>
</comment>
<name>A0AAE3HGV2_9GAMM</name>
<evidence type="ECO:0000313" key="1">
    <source>
        <dbReference type="EMBL" id="MCS3902085.1"/>
    </source>
</evidence>
<dbReference type="EMBL" id="JANUCT010000001">
    <property type="protein sequence ID" value="MCS3902085.1"/>
    <property type="molecule type" value="Genomic_DNA"/>
</dbReference>
<protein>
    <submittedName>
        <fullName evidence="1">Uncharacterized protein</fullName>
    </submittedName>
</protein>
<dbReference type="Proteomes" id="UP001204445">
    <property type="component" value="Unassembled WGS sequence"/>
</dbReference>
<evidence type="ECO:0000313" key="2">
    <source>
        <dbReference type="Proteomes" id="UP001204445"/>
    </source>
</evidence>
<gene>
    <name evidence="1" type="ORF">J2T55_000077</name>
</gene>
<organism evidence="1 2">
    <name type="scientific">Methylohalomonas lacus</name>
    <dbReference type="NCBI Taxonomy" id="398773"/>
    <lineage>
        <taxon>Bacteria</taxon>
        <taxon>Pseudomonadati</taxon>
        <taxon>Pseudomonadota</taxon>
        <taxon>Gammaproteobacteria</taxon>
        <taxon>Methylohalomonadales</taxon>
        <taxon>Methylohalomonadaceae</taxon>
        <taxon>Methylohalomonas</taxon>
    </lineage>
</organism>
<sequence>MFGKILDSMYDGTLVEDCRALIAFQEMRGR</sequence>
<accession>A0AAE3HGV2</accession>
<proteinExistence type="predicted"/>
<dbReference type="AlphaFoldDB" id="A0AAE3HGV2"/>